<dbReference type="GO" id="GO:0006542">
    <property type="term" value="P:glutamine biosynthetic process"/>
    <property type="evidence" value="ECO:0007669"/>
    <property type="project" value="InterPro"/>
</dbReference>
<dbReference type="Pfam" id="PF00120">
    <property type="entry name" value="Gln-synt_C"/>
    <property type="match status" value="1"/>
</dbReference>
<evidence type="ECO:0000256" key="4">
    <source>
        <dbReference type="RuleBase" id="RU000384"/>
    </source>
</evidence>
<dbReference type="PANTHER" id="PTHR43785">
    <property type="entry name" value="GAMMA-GLUTAMYLPUTRESCINE SYNTHETASE"/>
    <property type="match status" value="1"/>
</dbReference>
<reference evidence="8 9" key="1">
    <citation type="submission" date="2016-02" db="EMBL/GenBank/DDBJ databases">
        <title>Biosynthesis of antibiotic leucinostatins and their inhibition on Phytophthora in bio-control Purpureocillium lilacinum.</title>
        <authorList>
            <person name="Wang G."/>
            <person name="Liu Z."/>
            <person name="Lin R."/>
            <person name="Li E."/>
            <person name="Mao Z."/>
            <person name="Ling J."/>
            <person name="Yin W."/>
            <person name="Xie B."/>
        </authorList>
    </citation>
    <scope>NUCLEOTIDE SEQUENCE [LARGE SCALE GENOMIC DNA]</scope>
    <source>
        <strain evidence="7">PLBJ-1</strain>
        <strain evidence="8">PLFJ-1</strain>
    </source>
</reference>
<dbReference type="Proteomes" id="UP000078240">
    <property type="component" value="Unassembled WGS sequence"/>
</dbReference>
<gene>
    <name evidence="7" type="ORF">VFPBJ_01861</name>
    <name evidence="8" type="ORF">VFPFJ_06279</name>
</gene>
<evidence type="ECO:0000313" key="9">
    <source>
        <dbReference type="Proteomes" id="UP000078340"/>
    </source>
</evidence>
<dbReference type="InterPro" id="IPR036651">
    <property type="entry name" value="Gln_synt_N_sf"/>
</dbReference>
<dbReference type="Gene3D" id="3.30.590.10">
    <property type="entry name" value="Glutamine synthetase/guanido kinase, catalytic domain"/>
    <property type="match status" value="1"/>
</dbReference>
<evidence type="ECO:0000313" key="7">
    <source>
        <dbReference type="EMBL" id="OAQ87820.1"/>
    </source>
</evidence>
<dbReference type="EMBL" id="LSBI01000005">
    <property type="protein sequence ID" value="OAQ89865.1"/>
    <property type="molecule type" value="Genomic_DNA"/>
</dbReference>
<dbReference type="SMART" id="SM01230">
    <property type="entry name" value="Gln-synt_C"/>
    <property type="match status" value="1"/>
</dbReference>
<dbReference type="Gene3D" id="3.10.20.70">
    <property type="entry name" value="Glutamine synthetase, N-terminal domain"/>
    <property type="match status" value="1"/>
</dbReference>
<dbReference type="STRING" id="33203.A0A179HHS1"/>
<evidence type="ECO:0000256" key="3">
    <source>
        <dbReference type="PROSITE-ProRule" id="PRU01331"/>
    </source>
</evidence>
<dbReference type="SUPFAM" id="SSF54368">
    <property type="entry name" value="Glutamine synthetase, N-terminal domain"/>
    <property type="match status" value="1"/>
</dbReference>
<dbReference type="Proteomes" id="UP000078340">
    <property type="component" value="Unassembled WGS sequence"/>
</dbReference>
<accession>A0A179HHS1</accession>
<dbReference type="EMBL" id="LSBH01000001">
    <property type="protein sequence ID" value="OAQ87820.1"/>
    <property type="molecule type" value="Genomic_DNA"/>
</dbReference>
<name>A0A179HHS1_PURLI</name>
<sequence length="450" mass="49830">MVSNESLLGNHATPSSGTEGGKSTALQEFVALHPSICFVRCQWQDHSGVVRARVVPIEHALSLAANKRTLHVPPCAFQLTVTNDSIPEIDPRGNHRLIPDWSSLRTRPTFDSSYASVMCRVVEHLPSRPEPNWNFCPRRALVTVVEKAEKLLQAEFLVGFEVEFQVMKLSADGSMVPFSRGIGRCAISGQRDPCFAYVEEVVRVLQAAGVGVGAFQTEGDRGQYEIALEPQTAMSAIDELIFVHDTIKSVFARHGLVATMAPRPVESRSQTAGQHMHVSINPPNRESSFLAGILGRLPELCALCLPYDLSYERVQPYLAGHVVAWGSENRAVPIRQIKSGHWEFRCMDATANVYLALAAVLSAGMMGCVREEPLQWPDTGFIEEHYPVNGTPLPRTIEESLERLQDTCHDFQSVMESQVIRHYISVKRAEAPKLQSMAPGAVRHLLSEIF</sequence>
<dbReference type="GeneID" id="28888403"/>
<dbReference type="PANTHER" id="PTHR43785:SF2">
    <property type="entry name" value="TYPE-1 GLUTAMINE SYNTHETASE 1"/>
    <property type="match status" value="1"/>
</dbReference>
<keyword evidence="2" id="KW-0436">Ligase</keyword>
<dbReference type="SUPFAM" id="SSF55931">
    <property type="entry name" value="Glutamine synthetase/guanido kinase"/>
    <property type="match status" value="1"/>
</dbReference>
<organism evidence="8 9">
    <name type="scientific">Purpureocillium lilacinum</name>
    <name type="common">Paecilomyces lilacinus</name>
    <dbReference type="NCBI Taxonomy" id="33203"/>
    <lineage>
        <taxon>Eukaryota</taxon>
        <taxon>Fungi</taxon>
        <taxon>Dikarya</taxon>
        <taxon>Ascomycota</taxon>
        <taxon>Pezizomycotina</taxon>
        <taxon>Sordariomycetes</taxon>
        <taxon>Hypocreomycetidae</taxon>
        <taxon>Hypocreales</taxon>
        <taxon>Ophiocordycipitaceae</taxon>
        <taxon>Purpureocillium</taxon>
    </lineage>
</organism>
<protein>
    <recommendedName>
        <fullName evidence="1">Glutamine synthetase</fullName>
    </recommendedName>
</protein>
<feature type="compositionally biased region" description="Polar residues" evidence="5">
    <location>
        <begin position="1"/>
        <end position="17"/>
    </location>
</feature>
<evidence type="ECO:0000256" key="5">
    <source>
        <dbReference type="SAM" id="MobiDB-lite"/>
    </source>
</evidence>
<feature type="region of interest" description="Disordered" evidence="5">
    <location>
        <begin position="1"/>
        <end position="22"/>
    </location>
</feature>
<dbReference type="InterPro" id="IPR008146">
    <property type="entry name" value="Gln_synth_cat_dom"/>
</dbReference>
<dbReference type="OMA" id="WGSENRA"/>
<dbReference type="KEGG" id="plj:28888403"/>
<dbReference type="InterPro" id="IPR014746">
    <property type="entry name" value="Gln_synth/guanido_kin_cat_dom"/>
</dbReference>
<dbReference type="PROSITE" id="PS51987">
    <property type="entry name" value="GS_CATALYTIC"/>
    <property type="match status" value="1"/>
</dbReference>
<evidence type="ECO:0000313" key="8">
    <source>
        <dbReference type="EMBL" id="OAQ89865.1"/>
    </source>
</evidence>
<dbReference type="RefSeq" id="XP_018178584.1">
    <property type="nucleotide sequence ID" value="XM_018323354.1"/>
</dbReference>
<comment type="similarity">
    <text evidence="3 4">Belongs to the glutamine synthetase family.</text>
</comment>
<dbReference type="GO" id="GO:0004356">
    <property type="term" value="F:glutamine synthetase activity"/>
    <property type="evidence" value="ECO:0007669"/>
    <property type="project" value="InterPro"/>
</dbReference>
<proteinExistence type="inferred from homology"/>
<dbReference type="AlphaFoldDB" id="A0A179HHS1"/>
<comment type="caution">
    <text evidence="8">The sequence shown here is derived from an EMBL/GenBank/DDBJ whole genome shotgun (WGS) entry which is preliminary data.</text>
</comment>
<evidence type="ECO:0000259" key="6">
    <source>
        <dbReference type="PROSITE" id="PS51987"/>
    </source>
</evidence>
<feature type="domain" description="GS catalytic" evidence="6">
    <location>
        <begin position="137"/>
        <end position="450"/>
    </location>
</feature>
<evidence type="ECO:0000256" key="1">
    <source>
        <dbReference type="ARBA" id="ARBA00021364"/>
    </source>
</evidence>
<evidence type="ECO:0000256" key="2">
    <source>
        <dbReference type="ARBA" id="ARBA00022598"/>
    </source>
</evidence>